<dbReference type="EMBL" id="FMUT01000002">
    <property type="protein sequence ID" value="SCX93047.1"/>
    <property type="molecule type" value="Genomic_DNA"/>
</dbReference>
<dbReference type="InterPro" id="IPR020449">
    <property type="entry name" value="Tscrpt_reg_AraC-type_HTH"/>
</dbReference>
<proteinExistence type="predicted"/>
<dbReference type="SUPFAM" id="SSF46689">
    <property type="entry name" value="Homeodomain-like"/>
    <property type="match status" value="2"/>
</dbReference>
<sequence>MDRVNIIHDLLDWIETHLDQPLLLDNVAAKSGYSKWHLQRMFRSTTGHALGSYIRERRLSQAAQALRSTPRPILDIALQYHFDSQPSFSRAFKKQFGKTPAVYRRTTRWDVAEWPAQPIEMQAEPRHDAPTLPRWYAGKPPEGVCTSWMGLR</sequence>
<reference evidence="5 6" key="1">
    <citation type="submission" date="2016-10" db="EMBL/GenBank/DDBJ databases">
        <authorList>
            <person name="Varghese N."/>
            <person name="Submissions S."/>
        </authorList>
    </citation>
    <scope>NUCLEOTIDE SEQUENCE [LARGE SCALE GENOMIC DNA]</scope>
    <source>
        <strain evidence="5 6">CGMCC 1.6853</strain>
    </source>
</reference>
<evidence type="ECO:0000313" key="6">
    <source>
        <dbReference type="Proteomes" id="UP000183031"/>
    </source>
</evidence>
<evidence type="ECO:0000256" key="2">
    <source>
        <dbReference type="ARBA" id="ARBA00023125"/>
    </source>
</evidence>
<accession>A0A1G5BSK1</accession>
<dbReference type="Gene3D" id="1.10.10.60">
    <property type="entry name" value="Homeodomain-like"/>
    <property type="match status" value="2"/>
</dbReference>
<keyword evidence="6" id="KW-1185">Reference proteome</keyword>
<evidence type="ECO:0000259" key="4">
    <source>
        <dbReference type="PROSITE" id="PS01124"/>
    </source>
</evidence>
<organism evidence="5 6">
    <name type="scientific">Serratia nematodiphila</name>
    <dbReference type="NCBI Taxonomy" id="458197"/>
    <lineage>
        <taxon>Bacteria</taxon>
        <taxon>Pseudomonadati</taxon>
        <taxon>Pseudomonadota</taxon>
        <taxon>Gammaproteobacteria</taxon>
        <taxon>Enterobacterales</taxon>
        <taxon>Yersiniaceae</taxon>
        <taxon>Serratia</taxon>
    </lineage>
</organism>
<dbReference type="PANTHER" id="PTHR47504:SF5">
    <property type="entry name" value="RIGHT ORIGIN-BINDING PROTEIN"/>
    <property type="match status" value="1"/>
</dbReference>
<keyword evidence="3" id="KW-0804">Transcription</keyword>
<comment type="caution">
    <text evidence="5">The sequence shown here is derived from an EMBL/GenBank/DDBJ whole genome shotgun (WGS) entry which is preliminary data.</text>
</comment>
<dbReference type="Proteomes" id="UP000183031">
    <property type="component" value="Unassembled WGS sequence"/>
</dbReference>
<dbReference type="PROSITE" id="PS01124">
    <property type="entry name" value="HTH_ARAC_FAMILY_2"/>
    <property type="match status" value="1"/>
</dbReference>
<evidence type="ECO:0000256" key="1">
    <source>
        <dbReference type="ARBA" id="ARBA00023015"/>
    </source>
</evidence>
<feature type="domain" description="HTH araC/xylS-type" evidence="4">
    <location>
        <begin position="8"/>
        <end position="106"/>
    </location>
</feature>
<evidence type="ECO:0000313" key="5">
    <source>
        <dbReference type="EMBL" id="SCX93047.1"/>
    </source>
</evidence>
<evidence type="ECO:0000256" key="3">
    <source>
        <dbReference type="ARBA" id="ARBA00023163"/>
    </source>
</evidence>
<gene>
    <name evidence="5" type="ORF">SAMN02927935_00502</name>
</gene>
<dbReference type="RefSeq" id="WP_004939075.1">
    <property type="nucleotide sequence ID" value="NZ_CBCSIN010000001.1"/>
</dbReference>
<protein>
    <submittedName>
        <fullName evidence="5">AraC family transcriptional regulator, mar-sox-rob regulon activator</fullName>
    </submittedName>
</protein>
<dbReference type="InterPro" id="IPR050959">
    <property type="entry name" value="MarA-like"/>
</dbReference>
<dbReference type="InterPro" id="IPR018060">
    <property type="entry name" value="HTH_AraC"/>
</dbReference>
<dbReference type="PRINTS" id="PR00032">
    <property type="entry name" value="HTHARAC"/>
</dbReference>
<keyword evidence="2" id="KW-0238">DNA-binding</keyword>
<dbReference type="Pfam" id="PF12833">
    <property type="entry name" value="HTH_18"/>
    <property type="match status" value="1"/>
</dbReference>
<dbReference type="InterPro" id="IPR009057">
    <property type="entry name" value="Homeodomain-like_sf"/>
</dbReference>
<name>A0A1G5BSK1_9GAMM</name>
<keyword evidence="1" id="KW-0805">Transcription regulation</keyword>
<dbReference type="SMART" id="SM00342">
    <property type="entry name" value="HTH_ARAC"/>
    <property type="match status" value="1"/>
</dbReference>
<dbReference type="PANTHER" id="PTHR47504">
    <property type="entry name" value="RIGHT ORIGIN-BINDING PROTEIN"/>
    <property type="match status" value="1"/>
</dbReference>